<dbReference type="InterPro" id="IPR017930">
    <property type="entry name" value="Myb_dom"/>
</dbReference>
<dbReference type="PROSITE" id="PS50090">
    <property type="entry name" value="MYB_LIKE"/>
    <property type="match status" value="2"/>
</dbReference>
<dbReference type="AlphaFoldDB" id="A0A7S9ATG2"/>
<keyword evidence="7" id="KW-0539">Nucleus</keyword>
<reference evidence="10" key="2">
    <citation type="journal article" date="2021" name="New">
        <title>R2R3-MYB genes control petal pigmentation patterning in Clarkia gracilis ssp. sonomensis (Onagraceae).</title>
        <authorList>
            <person name="Lin R.C."/>
            <person name="Rausher M.D."/>
        </authorList>
    </citation>
    <scope>NUCLEOTIDE SEQUENCE</scope>
    <source>
        <tissue evidence="10">Pink background</tissue>
    </source>
</reference>
<dbReference type="Pfam" id="PF00249">
    <property type="entry name" value="Myb_DNA-binding"/>
    <property type="match status" value="2"/>
</dbReference>
<feature type="domain" description="Myb-like" evidence="8">
    <location>
        <begin position="55"/>
        <end position="105"/>
    </location>
</feature>
<evidence type="ECO:0000256" key="7">
    <source>
        <dbReference type="ARBA" id="ARBA00023242"/>
    </source>
</evidence>
<dbReference type="GO" id="GO:0005634">
    <property type="term" value="C:nucleus"/>
    <property type="evidence" value="ECO:0007669"/>
    <property type="project" value="UniProtKB-SubCell"/>
</dbReference>
<feature type="domain" description="HTH myb-type" evidence="9">
    <location>
        <begin position="59"/>
        <end position="109"/>
    </location>
</feature>
<dbReference type="PANTHER" id="PTHR47999">
    <property type="entry name" value="TRANSCRIPTION FACTOR MYB8-RELATED-RELATED"/>
    <property type="match status" value="1"/>
</dbReference>
<keyword evidence="4" id="KW-0238">DNA-binding</keyword>
<keyword evidence="3" id="KW-0805">Transcription regulation</keyword>
<evidence type="ECO:0000256" key="2">
    <source>
        <dbReference type="ARBA" id="ARBA00022737"/>
    </source>
</evidence>
<dbReference type="GO" id="GO:0080090">
    <property type="term" value="P:regulation of primary metabolic process"/>
    <property type="evidence" value="ECO:0007669"/>
    <property type="project" value="UniProtKB-ARBA"/>
</dbReference>
<feature type="domain" description="Myb-like" evidence="8">
    <location>
        <begin position="2"/>
        <end position="54"/>
    </location>
</feature>
<reference evidence="10" key="1">
    <citation type="submission" date="2020-04" db="EMBL/GenBank/DDBJ databases">
        <authorList>
            <person name="Lin R.-C."/>
            <person name="Rausher M.D."/>
        </authorList>
    </citation>
    <scope>NUCLEOTIDE SEQUENCE</scope>
    <source>
        <tissue evidence="10">Pink background</tissue>
    </source>
</reference>
<evidence type="ECO:0000256" key="6">
    <source>
        <dbReference type="ARBA" id="ARBA00023163"/>
    </source>
</evidence>
<comment type="subcellular location">
    <subcellularLocation>
        <location evidence="1">Nucleus</location>
    </subcellularLocation>
</comment>
<dbReference type="InterPro" id="IPR001005">
    <property type="entry name" value="SANT/Myb"/>
</dbReference>
<gene>
    <name evidence="10" type="primary">MYB11</name>
</gene>
<keyword evidence="2" id="KW-0677">Repeat</keyword>
<name>A0A7S9ATG2_9MYRT</name>
<protein>
    <submittedName>
        <fullName evidence="10">R2R3 MYB transcription factor</fullName>
    </submittedName>
</protein>
<sequence>MKGELRKGVWNAEEDALLKQCIQTYGEGKWHLVPARTGLNRCRKSCRLRWLNYLKPGINRREFQEDEVDLIIRLHKLLGNRWSLIAGRLPGRTSTQVKNYWNAHIAKKWRSSSKAAPAESKSSSYKGKQQEYSVNVIKPIARRAPKMIDFGMTMNNNNICSMSTSQLPPHLDCTGIINTDKEVMNWLQRLLDDDDLIGFGGDGGSAASEGHCTTVGGGYMSTP</sequence>
<evidence type="ECO:0000259" key="8">
    <source>
        <dbReference type="PROSITE" id="PS50090"/>
    </source>
</evidence>
<keyword evidence="6" id="KW-0804">Transcription</keyword>
<feature type="domain" description="HTH myb-type" evidence="9">
    <location>
        <begin position="1"/>
        <end position="58"/>
    </location>
</feature>
<dbReference type="InterPro" id="IPR009057">
    <property type="entry name" value="Homeodomain-like_sf"/>
</dbReference>
<dbReference type="CDD" id="cd00167">
    <property type="entry name" value="SANT"/>
    <property type="match status" value="2"/>
</dbReference>
<dbReference type="PANTHER" id="PTHR47999:SF24">
    <property type="entry name" value="TRANSCRIPTION FACTOR MYB90"/>
    <property type="match status" value="1"/>
</dbReference>
<keyword evidence="5" id="KW-0010">Activator</keyword>
<dbReference type="Gene3D" id="1.10.10.60">
    <property type="entry name" value="Homeodomain-like"/>
    <property type="match status" value="2"/>
</dbReference>
<evidence type="ECO:0000256" key="5">
    <source>
        <dbReference type="ARBA" id="ARBA00023159"/>
    </source>
</evidence>
<dbReference type="SMART" id="SM00717">
    <property type="entry name" value="SANT"/>
    <property type="match status" value="2"/>
</dbReference>
<proteinExistence type="evidence at transcript level"/>
<organism evidence="10">
    <name type="scientific">Clarkia gracilis subsp. sonomensis</name>
    <dbReference type="NCBI Taxonomy" id="1906248"/>
    <lineage>
        <taxon>Eukaryota</taxon>
        <taxon>Viridiplantae</taxon>
        <taxon>Streptophyta</taxon>
        <taxon>Embryophyta</taxon>
        <taxon>Tracheophyta</taxon>
        <taxon>Spermatophyta</taxon>
        <taxon>Magnoliopsida</taxon>
        <taxon>eudicotyledons</taxon>
        <taxon>Gunneridae</taxon>
        <taxon>Pentapetalae</taxon>
        <taxon>rosids</taxon>
        <taxon>malvids</taxon>
        <taxon>Myrtales</taxon>
        <taxon>Onagraceae</taxon>
        <taxon>Onagroideae</taxon>
        <taxon>Onagreae</taxon>
        <taxon>Clarkia</taxon>
    </lineage>
</organism>
<dbReference type="GO" id="GO:0003677">
    <property type="term" value="F:DNA binding"/>
    <property type="evidence" value="ECO:0007669"/>
    <property type="project" value="UniProtKB-KW"/>
</dbReference>
<dbReference type="EMBL" id="MT425536">
    <property type="protein sequence ID" value="QPF47166.1"/>
    <property type="molecule type" value="mRNA"/>
</dbReference>
<dbReference type="SUPFAM" id="SSF46689">
    <property type="entry name" value="Homeodomain-like"/>
    <property type="match status" value="1"/>
</dbReference>
<dbReference type="FunFam" id="1.10.10.60:FF:000218">
    <property type="entry name" value="Myb transcription factor"/>
    <property type="match status" value="1"/>
</dbReference>
<evidence type="ECO:0000256" key="4">
    <source>
        <dbReference type="ARBA" id="ARBA00023125"/>
    </source>
</evidence>
<evidence type="ECO:0000259" key="9">
    <source>
        <dbReference type="PROSITE" id="PS51294"/>
    </source>
</evidence>
<dbReference type="PROSITE" id="PS51294">
    <property type="entry name" value="HTH_MYB"/>
    <property type="match status" value="2"/>
</dbReference>
<dbReference type="InterPro" id="IPR015495">
    <property type="entry name" value="Myb_TF_plants"/>
</dbReference>
<evidence type="ECO:0000256" key="3">
    <source>
        <dbReference type="ARBA" id="ARBA00023015"/>
    </source>
</evidence>
<evidence type="ECO:0000313" key="10">
    <source>
        <dbReference type="EMBL" id="QPF47166.1"/>
    </source>
</evidence>
<accession>A0A7S9ATG2</accession>
<evidence type="ECO:0000256" key="1">
    <source>
        <dbReference type="ARBA" id="ARBA00004123"/>
    </source>
</evidence>